<dbReference type="EMBL" id="AQPH01000004">
    <property type="protein sequence ID" value="EPY03194.1"/>
    <property type="molecule type" value="Genomic_DNA"/>
</dbReference>
<proteinExistence type="predicted"/>
<accession>S9SEP3</accession>
<evidence type="ECO:0000259" key="2">
    <source>
        <dbReference type="Pfam" id="PF13386"/>
    </source>
</evidence>
<sequence length="246" mass="25014">MHDAAAHSVYRELLAQCGGDSGLIATLLVTGLIGGFIHCGGMCGPLVLAQVMAGIRAVPAGPGAELRRLAGAALLPYHFGRVLTYAALGAGAGAVAGLVRDLPLFRWVAVALLLLAALLLGLQAWPRRGRGDFGGRGVAGLGRLVQPLFAAPTGWRGVLLGLLLGFLPCGMVYAALAAAAAAGDPLLSAAAMLAFGIGTMPVLILVAAIGHAALVRWRQSLLRVAPVLLLLNAGWLGLLAFRLAMG</sequence>
<dbReference type="eggNOG" id="COG2836">
    <property type="taxonomic scope" value="Bacteria"/>
</dbReference>
<gene>
    <name evidence="3" type="ORF">K678_02078</name>
</gene>
<evidence type="ECO:0000313" key="4">
    <source>
        <dbReference type="Proteomes" id="UP000015350"/>
    </source>
</evidence>
<dbReference type="InterPro" id="IPR039447">
    <property type="entry name" value="UreH-like_TM_dom"/>
</dbReference>
<dbReference type="Pfam" id="PF13386">
    <property type="entry name" value="DsbD_2"/>
    <property type="match status" value="1"/>
</dbReference>
<dbReference type="AlphaFoldDB" id="S9SEP3"/>
<feature type="transmembrane region" description="Helical" evidence="1">
    <location>
        <begin position="104"/>
        <end position="122"/>
    </location>
</feature>
<keyword evidence="1" id="KW-0472">Membrane</keyword>
<dbReference type="Proteomes" id="UP000015350">
    <property type="component" value="Unassembled WGS sequence"/>
</dbReference>
<feature type="transmembrane region" description="Helical" evidence="1">
    <location>
        <begin position="158"/>
        <end position="180"/>
    </location>
</feature>
<name>S9SEP3_MAGFU</name>
<keyword evidence="1" id="KW-1133">Transmembrane helix</keyword>
<dbReference type="RefSeq" id="WP_021130800.1">
    <property type="nucleotide sequence ID" value="NZ_AQPH01000004.1"/>
</dbReference>
<dbReference type="OrthoDB" id="5574095at2"/>
<comment type="caution">
    <text evidence="3">The sequence shown here is derived from an EMBL/GenBank/DDBJ whole genome shotgun (WGS) entry which is preliminary data.</text>
</comment>
<feature type="transmembrane region" description="Helical" evidence="1">
    <location>
        <begin position="23"/>
        <end position="48"/>
    </location>
</feature>
<evidence type="ECO:0000256" key="1">
    <source>
        <dbReference type="SAM" id="Phobius"/>
    </source>
</evidence>
<feature type="transmembrane region" description="Helical" evidence="1">
    <location>
        <begin position="186"/>
        <end position="209"/>
    </location>
</feature>
<feature type="transmembrane region" description="Helical" evidence="1">
    <location>
        <begin position="69"/>
        <end position="98"/>
    </location>
</feature>
<dbReference type="STRING" id="1316936.K678_02078"/>
<protein>
    <recommendedName>
        <fullName evidence="2">Urease accessory protein UreH-like transmembrane domain-containing protein</fullName>
    </recommendedName>
</protein>
<feature type="domain" description="Urease accessory protein UreH-like transmembrane" evidence="2">
    <location>
        <begin position="27"/>
        <end position="234"/>
    </location>
</feature>
<organism evidence="3 4">
    <name type="scientific">Magnetospirillum fulvum MGU-K5</name>
    <dbReference type="NCBI Taxonomy" id="1316936"/>
    <lineage>
        <taxon>Bacteria</taxon>
        <taxon>Pseudomonadati</taxon>
        <taxon>Pseudomonadota</taxon>
        <taxon>Alphaproteobacteria</taxon>
        <taxon>Rhodospirillales</taxon>
        <taxon>Rhodospirillaceae</taxon>
        <taxon>Magnetospirillum</taxon>
    </lineage>
</organism>
<reference evidence="3 4" key="1">
    <citation type="submission" date="2013-04" db="EMBL/GenBank/DDBJ databases">
        <authorList>
            <person name="Kuznetsov B."/>
            <person name="Ivanovsky R."/>
        </authorList>
    </citation>
    <scope>NUCLEOTIDE SEQUENCE [LARGE SCALE GENOMIC DNA]</scope>
    <source>
        <strain evidence="3 4">MGU-K5</strain>
    </source>
</reference>
<keyword evidence="1" id="KW-0812">Transmembrane</keyword>
<dbReference type="PANTHER" id="PTHR42208:SF1">
    <property type="entry name" value="HEAVY METAL TRANSPORTER"/>
    <property type="match status" value="1"/>
</dbReference>
<feature type="transmembrane region" description="Helical" evidence="1">
    <location>
        <begin position="221"/>
        <end position="244"/>
    </location>
</feature>
<dbReference type="PANTHER" id="PTHR42208">
    <property type="entry name" value="HEAVY METAL TRANSPORTER-RELATED"/>
    <property type="match status" value="1"/>
</dbReference>
<evidence type="ECO:0000313" key="3">
    <source>
        <dbReference type="EMBL" id="EPY03194.1"/>
    </source>
</evidence>